<dbReference type="InterPro" id="IPR036028">
    <property type="entry name" value="SH3-like_dom_sf"/>
</dbReference>
<keyword evidence="5" id="KW-0175">Coiled coil</keyword>
<feature type="region of interest" description="Disordered" evidence="6">
    <location>
        <begin position="631"/>
        <end position="671"/>
    </location>
</feature>
<gene>
    <name evidence="9" type="ORF">QTP70_024474</name>
</gene>
<feature type="compositionally biased region" description="Low complexity" evidence="6">
    <location>
        <begin position="1452"/>
        <end position="1478"/>
    </location>
</feature>
<sequence>VSSVQSPDPLFPSFFFQVLQKLGKADETKDEQFEQCVQNFKKTGRFFTEGARLQREMKAYIAAVKGMQQASMNLTESLHEVYEPDWHGKDDVMSIGKHWTPYLCQFPDIKIRVAKRSRKLIDYDSARHHLETLQASAIKNDRKIAKAEEDLKKAQKVFDDLNVDLQDELPNLWDSRVDFYVKTFKSVSSLEAKFHREISVFCHKLYEVMNKLAEQHSDKMFTIQGAPSDSGPLRLARTPTPPEDDSPEDSPVASPNHTLRPTSPGPPRPKSPSQLKMGPPKPPPPKVTPTKEIQQEQIINLFDGGFPEISVTSPQANENPTESLLDLDFDPFKPDSNTASGQTQIPAAQVQFCLMPHTKSTNTEAQPASDAGFNANWTADFGSAAQDLGDVQPATDGQGWPPAEGWPTDTVPQGEATGEVRGWDTKYEQEPNPDCEECALRSVKIDHPFKQQHVQEGTEIGWASEQSGSNTHHSGWTGDEEEWTTENKTTGLEENGAGKSMPGIIFTNEFGQEITEVTEGPGQGLYTDEEGNSSKWYLTGQGDVDGSGSEYETAEEWADAPGQNSGWVSADDELESAENEGPMSVKDVTSSNLDQDDFVDESSFLEQSTIAAVSLIGHSFISNCDQEAMTRSTKANDGTDGTELGHSNSTNYVITEDPTHNIEQNESVDNSLSKLSEPKFCSEPLCRSECDPCGSGPNLFAASEEYPFGTDNNLFANSDKGLFCPVNCQISRKVASDPLAIPRGDVFGSKFQNTEGQATGFESDPFEEGYVWATEITSRSSARGTDQECFVSETNHNFDSKTDQDAFASETNQDPFASETVQDPFAIETVQDPFAGENDQDPFANETDQDPFASETDQDPFASETVQVPFAGENDQDPFASETVQDPFAGENDQDPFANETDQDPFASETVQDPFASETVQDPFASETNWDPFGSENNQDPFTCEAKRDPFGSETIQDTFTNEGIQDPFANKIDLDSFAIKTNEDHFASEADKDLFATEINHDSFASERVQDLFASETNWDPFASKNDQDPFTSETNQDPFASETIQDPFASEPIQDPFASETIQDPFLSKTDQDPLAIETNQDPFTRRTNLDPFASKNNQDLFLSLTKQDPFATETNQDSFITKTNFSETNQDLFFIQTNHDPFASETNQDPFANESDQDPFASETIWDPFGSENNKDPFTNESNVDPFASDNKQDPIASETNKYTFETNHDMCAIETNQDYFASETNQNVLVSGTNQAPIIRETTQEPLASEGNQGWAGSWESTMTGQKSLDVDFSTRNRFDQWANFPPPTAELETSSKDSWQKLDDSGGLFLSDGQGDVIKGWPEDSGPIQDQFVTCSGQNTIPGPKTAAMEKTASVKEPENSDLSEDEVANRRYGKLYQEIDAEKDEVPEFFLILVDASVPIFEADFDKMSEAPEGAETGTEAAPEGVGEGEGEVSPTQAPEAEGSVTTPSAETTAEPTETTAASSPPAETASSIVESPEAAETMAAEKTETTPADHTEKEQLSPEAPECAPVAEPGEEPPTEALAPAEDKESPIEETPTIETKPEDETGTVETKPEEESGTVETKPEDETTTIDVKPEEETDTIEVKPEGETGTVEVKPGDETSKEGATKNFEEEDKMPIPSVVIEPASSNEGDDDRDGDIVSPVATSGDGETPDSQTAKDISSSGMPPGFLYKVETMHDFEAANPDELDLKRGDTVLVVPTELVEDQDAGWLTGIRESDWLHHGASAHKGLFPENFIQRLG</sequence>
<dbReference type="GO" id="GO:0005543">
    <property type="term" value="F:phospholipid binding"/>
    <property type="evidence" value="ECO:0007669"/>
    <property type="project" value="TreeGrafter"/>
</dbReference>
<feature type="compositionally biased region" description="Basic and acidic residues" evidence="6">
    <location>
        <begin position="1603"/>
        <end position="1617"/>
    </location>
</feature>
<feature type="compositionally biased region" description="Polar residues" evidence="6">
    <location>
        <begin position="661"/>
        <end position="671"/>
    </location>
</feature>
<keyword evidence="10" id="KW-1185">Reference proteome</keyword>
<feature type="compositionally biased region" description="Polar residues" evidence="6">
    <location>
        <begin position="1030"/>
        <end position="1043"/>
    </location>
</feature>
<comment type="caution">
    <text evidence="9">The sequence shown here is derived from an EMBL/GenBank/DDBJ whole genome shotgun (WGS) entry which is preliminary data.</text>
</comment>
<dbReference type="SMART" id="SM00721">
    <property type="entry name" value="BAR"/>
    <property type="match status" value="1"/>
</dbReference>
<feature type="region of interest" description="Disordered" evidence="6">
    <location>
        <begin position="1411"/>
        <end position="1676"/>
    </location>
</feature>
<dbReference type="InterPro" id="IPR003017">
    <property type="entry name" value="Amphiphysin_1"/>
</dbReference>
<dbReference type="PROSITE" id="PS51021">
    <property type="entry name" value="BAR"/>
    <property type="match status" value="1"/>
</dbReference>
<reference evidence="9" key="1">
    <citation type="submission" date="2023-06" db="EMBL/GenBank/DDBJ databases">
        <title>Male Hemibagrus guttatus genome.</title>
        <authorList>
            <person name="Bian C."/>
        </authorList>
    </citation>
    <scope>NUCLEOTIDE SEQUENCE</scope>
    <source>
        <strain evidence="9">Male_cb2023</strain>
        <tissue evidence="9">Muscle</tissue>
    </source>
</reference>
<dbReference type="Proteomes" id="UP001274896">
    <property type="component" value="Unassembled WGS sequence"/>
</dbReference>
<comment type="subcellular location">
    <subcellularLocation>
        <location evidence="1">Cytoplasm</location>
    </subcellularLocation>
</comment>
<feature type="compositionally biased region" description="Polar residues" evidence="6">
    <location>
        <begin position="1144"/>
        <end position="1153"/>
    </location>
</feature>
<feature type="compositionally biased region" description="Polar residues" evidence="6">
    <location>
        <begin position="1659"/>
        <end position="1671"/>
    </location>
</feature>
<feature type="compositionally biased region" description="Low complexity" evidence="6">
    <location>
        <begin position="1509"/>
        <end position="1519"/>
    </location>
</feature>
<feature type="region of interest" description="Disordered" evidence="6">
    <location>
        <begin position="222"/>
        <end position="291"/>
    </location>
</feature>
<name>A0AAE0R9V7_9TELE</name>
<feature type="region of interest" description="Disordered" evidence="6">
    <location>
        <begin position="1144"/>
        <end position="1199"/>
    </location>
</feature>
<feature type="non-terminal residue" evidence="9">
    <location>
        <position position="1747"/>
    </location>
</feature>
<evidence type="ECO:0000256" key="6">
    <source>
        <dbReference type="SAM" id="MobiDB-lite"/>
    </source>
</evidence>
<dbReference type="SMART" id="SM00326">
    <property type="entry name" value="SH3"/>
    <property type="match status" value="1"/>
</dbReference>
<proteinExistence type="predicted"/>
<dbReference type="InterPro" id="IPR004148">
    <property type="entry name" value="BAR_dom"/>
</dbReference>
<feature type="coiled-coil region" evidence="5">
    <location>
        <begin position="130"/>
        <end position="164"/>
    </location>
</feature>
<dbReference type="PANTHER" id="PTHR46514">
    <property type="entry name" value="AMPHIPHYSIN"/>
    <property type="match status" value="1"/>
</dbReference>
<dbReference type="SUPFAM" id="SSF50044">
    <property type="entry name" value="SH3-domain"/>
    <property type="match status" value="1"/>
</dbReference>
<organism evidence="9 10">
    <name type="scientific">Hemibagrus guttatus</name>
    <dbReference type="NCBI Taxonomy" id="175788"/>
    <lineage>
        <taxon>Eukaryota</taxon>
        <taxon>Metazoa</taxon>
        <taxon>Chordata</taxon>
        <taxon>Craniata</taxon>
        <taxon>Vertebrata</taxon>
        <taxon>Euteleostomi</taxon>
        <taxon>Actinopterygii</taxon>
        <taxon>Neopterygii</taxon>
        <taxon>Teleostei</taxon>
        <taxon>Ostariophysi</taxon>
        <taxon>Siluriformes</taxon>
        <taxon>Bagridae</taxon>
        <taxon>Hemibagrus</taxon>
    </lineage>
</organism>
<dbReference type="InterPro" id="IPR027267">
    <property type="entry name" value="AH/BAR_dom_sf"/>
</dbReference>
<feature type="compositionally biased region" description="Basic and acidic residues" evidence="6">
    <location>
        <begin position="1490"/>
        <end position="1507"/>
    </location>
</feature>
<dbReference type="EMBL" id="JAUCMX010000005">
    <property type="protein sequence ID" value="KAK3546144.1"/>
    <property type="molecule type" value="Genomic_DNA"/>
</dbReference>
<evidence type="ECO:0000259" key="7">
    <source>
        <dbReference type="PROSITE" id="PS50002"/>
    </source>
</evidence>
<feature type="compositionally biased region" description="Polar residues" evidence="6">
    <location>
        <begin position="464"/>
        <end position="474"/>
    </location>
</feature>
<dbReference type="PROSITE" id="PS50002">
    <property type="entry name" value="SH3"/>
    <property type="match status" value="1"/>
</dbReference>
<feature type="region of interest" description="Disordered" evidence="6">
    <location>
        <begin position="462"/>
        <end position="501"/>
    </location>
</feature>
<dbReference type="PANTHER" id="PTHR46514:SF2">
    <property type="entry name" value="AMPHIPHYSIN"/>
    <property type="match status" value="1"/>
</dbReference>
<dbReference type="GO" id="GO:0008021">
    <property type="term" value="C:synaptic vesicle"/>
    <property type="evidence" value="ECO:0007669"/>
    <property type="project" value="TreeGrafter"/>
</dbReference>
<keyword evidence="2 4" id="KW-0728">SH3 domain</keyword>
<dbReference type="Pfam" id="PF03114">
    <property type="entry name" value="BAR"/>
    <property type="match status" value="2"/>
</dbReference>
<feature type="region of interest" description="Disordered" evidence="6">
    <location>
        <begin position="556"/>
        <end position="590"/>
    </location>
</feature>
<dbReference type="Gene3D" id="2.30.30.40">
    <property type="entry name" value="SH3 Domains"/>
    <property type="match status" value="1"/>
</dbReference>
<feature type="domain" description="BAR" evidence="8">
    <location>
        <begin position="1"/>
        <end position="218"/>
    </location>
</feature>
<keyword evidence="3" id="KW-0963">Cytoplasm</keyword>
<evidence type="ECO:0000313" key="10">
    <source>
        <dbReference type="Proteomes" id="UP001274896"/>
    </source>
</evidence>
<dbReference type="SUPFAM" id="SSF103657">
    <property type="entry name" value="BAR/IMD domain-like"/>
    <property type="match status" value="1"/>
</dbReference>
<dbReference type="PRINTS" id="PR01251">
    <property type="entry name" value="AMPHIPHYSIN"/>
</dbReference>
<dbReference type="Gene3D" id="1.20.1270.60">
    <property type="entry name" value="Arfaptin homology (AH) domain/BAR domain"/>
    <property type="match status" value="2"/>
</dbReference>
<feature type="region of interest" description="Disordered" evidence="6">
    <location>
        <begin position="1020"/>
        <end position="1043"/>
    </location>
</feature>
<evidence type="ECO:0000313" key="9">
    <source>
        <dbReference type="EMBL" id="KAK3546144.1"/>
    </source>
</evidence>
<dbReference type="PRINTS" id="PR01252">
    <property type="entry name" value="AMPHIPHYSIN1"/>
</dbReference>
<dbReference type="InterPro" id="IPR003005">
    <property type="entry name" value="Amphiphysin"/>
</dbReference>
<evidence type="ECO:0008006" key="11">
    <source>
        <dbReference type="Google" id="ProtNLM"/>
    </source>
</evidence>
<feature type="region of interest" description="Disordered" evidence="6">
    <location>
        <begin position="396"/>
        <end position="416"/>
    </location>
</feature>
<protein>
    <recommendedName>
        <fullName evidence="11">Amphiphysin</fullName>
    </recommendedName>
</protein>
<evidence type="ECO:0000256" key="1">
    <source>
        <dbReference type="ARBA" id="ARBA00004496"/>
    </source>
</evidence>
<dbReference type="GO" id="GO:0005886">
    <property type="term" value="C:plasma membrane"/>
    <property type="evidence" value="ECO:0007669"/>
    <property type="project" value="TreeGrafter"/>
</dbReference>
<dbReference type="Pfam" id="PF14604">
    <property type="entry name" value="SH3_9"/>
    <property type="match status" value="1"/>
</dbReference>
<evidence type="ECO:0000259" key="8">
    <source>
        <dbReference type="PROSITE" id="PS51021"/>
    </source>
</evidence>
<evidence type="ECO:0000256" key="4">
    <source>
        <dbReference type="PROSITE-ProRule" id="PRU00192"/>
    </source>
</evidence>
<feature type="compositionally biased region" description="Low complexity" evidence="6">
    <location>
        <begin position="1417"/>
        <end position="1431"/>
    </location>
</feature>
<dbReference type="GO" id="GO:0048488">
    <property type="term" value="P:synaptic vesicle endocytosis"/>
    <property type="evidence" value="ECO:0007669"/>
    <property type="project" value="TreeGrafter"/>
</dbReference>
<evidence type="ECO:0000256" key="2">
    <source>
        <dbReference type="ARBA" id="ARBA00022443"/>
    </source>
</evidence>
<dbReference type="InterPro" id="IPR001452">
    <property type="entry name" value="SH3_domain"/>
</dbReference>
<evidence type="ECO:0000256" key="3">
    <source>
        <dbReference type="ARBA" id="ARBA00022490"/>
    </source>
</evidence>
<feature type="region of interest" description="Disordered" evidence="6">
    <location>
        <begin position="829"/>
        <end position="949"/>
    </location>
</feature>
<accession>A0AAE0R9V7</accession>
<evidence type="ECO:0000256" key="5">
    <source>
        <dbReference type="SAM" id="Coils"/>
    </source>
</evidence>
<feature type="domain" description="SH3" evidence="7">
    <location>
        <begin position="1675"/>
        <end position="1747"/>
    </location>
</feature>
<feature type="region of interest" description="Disordered" evidence="6">
    <location>
        <begin position="1344"/>
        <end position="1372"/>
    </location>
</feature>